<reference evidence="1 2" key="1">
    <citation type="submission" date="2016-10" db="EMBL/GenBank/DDBJ databases">
        <authorList>
            <person name="de Groot N.N."/>
        </authorList>
    </citation>
    <scope>NUCLEOTIDE SEQUENCE [LARGE SCALE GENOMIC DNA]</scope>
    <source>
        <strain evidence="1 2">NLAE-zl-G419</strain>
    </source>
</reference>
<name>A0A1I2PXW5_9CLOT</name>
<dbReference type="EMBL" id="FOOE01000031">
    <property type="protein sequence ID" value="SFG18211.1"/>
    <property type="molecule type" value="Genomic_DNA"/>
</dbReference>
<sequence>MSNVIYRYLRKLNFLYIKRKIKRFLKNFQKSIIPMMNSLKEKSVTFKDSYNYLMKRKCLLMHLIMT</sequence>
<organism evidence="1 2">
    <name type="scientific">Clostridium cadaveris</name>
    <dbReference type="NCBI Taxonomy" id="1529"/>
    <lineage>
        <taxon>Bacteria</taxon>
        <taxon>Bacillati</taxon>
        <taxon>Bacillota</taxon>
        <taxon>Clostridia</taxon>
        <taxon>Eubacteriales</taxon>
        <taxon>Clostridiaceae</taxon>
        <taxon>Clostridium</taxon>
    </lineage>
</organism>
<proteinExistence type="predicted"/>
<evidence type="ECO:0000313" key="1">
    <source>
        <dbReference type="EMBL" id="SFG18211.1"/>
    </source>
</evidence>
<dbReference type="STRING" id="1529.SAMN04487885_13135"/>
<evidence type="ECO:0000313" key="2">
    <source>
        <dbReference type="Proteomes" id="UP000182135"/>
    </source>
</evidence>
<keyword evidence="2" id="KW-1185">Reference proteome</keyword>
<dbReference type="Proteomes" id="UP000182135">
    <property type="component" value="Unassembled WGS sequence"/>
</dbReference>
<dbReference type="AlphaFoldDB" id="A0A1I2PXW5"/>
<gene>
    <name evidence="1" type="ORF">SAMN04487885_13135</name>
</gene>
<protein>
    <submittedName>
        <fullName evidence="1">Uncharacterized protein</fullName>
    </submittedName>
</protein>
<accession>A0A1I2PXW5</accession>